<proteinExistence type="predicted"/>
<name>A0A371IQV2_9FIRM</name>
<dbReference type="SUPFAM" id="SSF47413">
    <property type="entry name" value="lambda repressor-like DNA-binding domains"/>
    <property type="match status" value="2"/>
</dbReference>
<organism evidence="3 4">
    <name type="scientific">Romboutsia maritimum</name>
    <dbReference type="NCBI Taxonomy" id="2020948"/>
    <lineage>
        <taxon>Bacteria</taxon>
        <taxon>Bacillati</taxon>
        <taxon>Bacillota</taxon>
        <taxon>Clostridia</taxon>
        <taxon>Peptostreptococcales</taxon>
        <taxon>Peptostreptococcaceae</taxon>
        <taxon>Romboutsia</taxon>
    </lineage>
</organism>
<keyword evidence="1" id="KW-0238">DNA-binding</keyword>
<dbReference type="InterPro" id="IPR001387">
    <property type="entry name" value="Cro/C1-type_HTH"/>
</dbReference>
<dbReference type="PROSITE" id="PS50943">
    <property type="entry name" value="HTH_CROC1"/>
    <property type="match status" value="1"/>
</dbReference>
<sequence length="157" mass="18357">MSFCSHSRSYTNKKTNINIDMKQDYDENTFNGRLRKSRIENNISIQDLASMIGVTKSLVSAYEVGRYFPNIGILNKIGKYFDMDYLCRDGYSNLVWNNECFIENLRSWINSNNFSKYEVAKLLGVSSSTFKYWFEGSVMSMTTYNKIKNNLTKYKLI</sequence>
<dbReference type="Gene3D" id="1.10.260.40">
    <property type="entry name" value="lambda repressor-like DNA-binding domains"/>
    <property type="match status" value="2"/>
</dbReference>
<dbReference type="AlphaFoldDB" id="A0A371IQV2"/>
<dbReference type="EMBL" id="NOJZ02000024">
    <property type="protein sequence ID" value="RDY22843.1"/>
    <property type="molecule type" value="Genomic_DNA"/>
</dbReference>
<evidence type="ECO:0000256" key="1">
    <source>
        <dbReference type="ARBA" id="ARBA00023125"/>
    </source>
</evidence>
<evidence type="ECO:0000313" key="3">
    <source>
        <dbReference type="EMBL" id="RDY22843.1"/>
    </source>
</evidence>
<feature type="domain" description="HTH cro/C1-type" evidence="2">
    <location>
        <begin position="34"/>
        <end position="86"/>
    </location>
</feature>
<gene>
    <name evidence="3" type="ORF">CHF27_011010</name>
</gene>
<keyword evidence="4" id="KW-1185">Reference proteome</keyword>
<dbReference type="CDD" id="cd00093">
    <property type="entry name" value="HTH_XRE"/>
    <property type="match status" value="1"/>
</dbReference>
<accession>A0A371IQV2</accession>
<dbReference type="PANTHER" id="PTHR46558">
    <property type="entry name" value="TRACRIPTIONAL REGULATORY PROTEIN-RELATED-RELATED"/>
    <property type="match status" value="1"/>
</dbReference>
<dbReference type="Pfam" id="PF12844">
    <property type="entry name" value="HTH_19"/>
    <property type="match status" value="1"/>
</dbReference>
<dbReference type="Proteomes" id="UP000243494">
    <property type="component" value="Unassembled WGS sequence"/>
</dbReference>
<evidence type="ECO:0000259" key="2">
    <source>
        <dbReference type="PROSITE" id="PS50943"/>
    </source>
</evidence>
<comment type="caution">
    <text evidence="3">The sequence shown here is derived from an EMBL/GenBank/DDBJ whole genome shotgun (WGS) entry which is preliminary data.</text>
</comment>
<dbReference type="PANTHER" id="PTHR46558:SF11">
    <property type="entry name" value="HTH-TYPE TRANSCRIPTIONAL REGULATOR XRE"/>
    <property type="match status" value="1"/>
</dbReference>
<dbReference type="RefSeq" id="WP_095406700.1">
    <property type="nucleotide sequence ID" value="NZ_NOJZ02000024.1"/>
</dbReference>
<dbReference type="SMART" id="SM00530">
    <property type="entry name" value="HTH_XRE"/>
    <property type="match status" value="2"/>
</dbReference>
<dbReference type="GO" id="GO:0003677">
    <property type="term" value="F:DNA binding"/>
    <property type="evidence" value="ECO:0007669"/>
    <property type="project" value="UniProtKB-KW"/>
</dbReference>
<dbReference type="InterPro" id="IPR010982">
    <property type="entry name" value="Lambda_DNA-bd_dom_sf"/>
</dbReference>
<protein>
    <submittedName>
        <fullName evidence="3">XRE family transcriptional regulator</fullName>
    </submittedName>
</protein>
<reference evidence="3 4" key="1">
    <citation type="journal article" date="2017" name="Genome Announc.">
        <title>Draft Genome Sequence of Romboutsia maritimum sp. nov. Strain CCRI-22766(T), Isolated from Coastal Estuarine Mud.</title>
        <authorList>
            <person name="Maheux A.F."/>
            <person name="Boudreau D.K."/>
            <person name="Berube E."/>
            <person name="Boissinot M."/>
            <person name="Raymond F."/>
            <person name="Brodeur S."/>
            <person name="Corbeil J."/>
            <person name="Brightwell G."/>
            <person name="Broda D."/>
            <person name="Omar R.F."/>
            <person name="Bergeron M.G."/>
        </authorList>
    </citation>
    <scope>NUCLEOTIDE SEQUENCE [LARGE SCALE GENOMIC DNA]</scope>
    <source>
        <strain evidence="3 4">CCRI-22766</strain>
    </source>
</reference>
<dbReference type="OrthoDB" id="9805654at2"/>
<evidence type="ECO:0000313" key="4">
    <source>
        <dbReference type="Proteomes" id="UP000243494"/>
    </source>
</evidence>